<evidence type="ECO:0000313" key="1">
    <source>
        <dbReference type="EMBL" id="GBQ86166.1"/>
    </source>
</evidence>
<dbReference type="Proteomes" id="UP001065047">
    <property type="component" value="Unassembled WGS sequence"/>
</dbReference>
<comment type="caution">
    <text evidence="1">The sequence shown here is derived from an EMBL/GenBank/DDBJ whole genome shotgun (WGS) entry which is preliminary data.</text>
</comment>
<evidence type="ECO:0000313" key="2">
    <source>
        <dbReference type="Proteomes" id="UP001065047"/>
    </source>
</evidence>
<accession>A0ABQ0Q0K0</accession>
<sequence>MTDIGRTTLICEVVKGFPWAGVRDCIGGGCPSLAGGASVGESIASGIDVSGSVKSSSGLMVFFGQFQGNDYFPGETVSLSR</sequence>
<organism evidence="1 2">
    <name type="scientific">Acetobacter malorum DSM 14337</name>
    <dbReference type="NCBI Taxonomy" id="1307910"/>
    <lineage>
        <taxon>Bacteria</taxon>
        <taxon>Pseudomonadati</taxon>
        <taxon>Pseudomonadota</taxon>
        <taxon>Alphaproteobacteria</taxon>
        <taxon>Acetobacterales</taxon>
        <taxon>Acetobacteraceae</taxon>
        <taxon>Acetobacter</taxon>
    </lineage>
</organism>
<dbReference type="EMBL" id="BAPF01000057">
    <property type="protein sequence ID" value="GBQ86166.1"/>
    <property type="molecule type" value="Genomic_DNA"/>
</dbReference>
<gene>
    <name evidence="1" type="ORF">AA14337_3257</name>
</gene>
<proteinExistence type="predicted"/>
<name>A0ABQ0Q0K0_9PROT</name>
<protein>
    <submittedName>
        <fullName evidence="1">Uncharacterized protein</fullName>
    </submittedName>
</protein>
<keyword evidence="2" id="KW-1185">Reference proteome</keyword>
<reference evidence="1" key="1">
    <citation type="submission" date="2013-04" db="EMBL/GenBank/DDBJ databases">
        <title>The genome sequencing project of 58 acetic acid bacteria.</title>
        <authorList>
            <person name="Okamoto-Kainuma A."/>
            <person name="Ishikawa M."/>
            <person name="Umino S."/>
            <person name="Koizumi Y."/>
            <person name="Shiwa Y."/>
            <person name="Yoshikawa H."/>
            <person name="Matsutani M."/>
            <person name="Matsushita K."/>
        </authorList>
    </citation>
    <scope>NUCLEOTIDE SEQUENCE</scope>
    <source>
        <strain evidence="1">DSM 14337</strain>
    </source>
</reference>